<evidence type="ECO:0000313" key="2">
    <source>
        <dbReference type="EMBL" id="SVE54972.1"/>
    </source>
</evidence>
<dbReference type="GO" id="GO:0005886">
    <property type="term" value="C:plasma membrane"/>
    <property type="evidence" value="ECO:0007669"/>
    <property type="project" value="TreeGrafter"/>
</dbReference>
<dbReference type="InterPro" id="IPR043128">
    <property type="entry name" value="Rev_trsase/Diguanyl_cyclase"/>
</dbReference>
<feature type="non-terminal residue" evidence="2">
    <location>
        <position position="1"/>
    </location>
</feature>
<dbReference type="InterPro" id="IPR050469">
    <property type="entry name" value="Diguanylate_Cyclase"/>
</dbReference>
<dbReference type="SUPFAM" id="SSF55073">
    <property type="entry name" value="Nucleotide cyclase"/>
    <property type="match status" value="1"/>
</dbReference>
<dbReference type="InterPro" id="IPR000160">
    <property type="entry name" value="GGDEF_dom"/>
</dbReference>
<gene>
    <name evidence="2" type="ORF">METZ01_LOCUS507826</name>
</gene>
<dbReference type="Gene3D" id="3.30.70.270">
    <property type="match status" value="1"/>
</dbReference>
<dbReference type="PANTHER" id="PTHR45138:SF9">
    <property type="entry name" value="DIGUANYLATE CYCLASE DGCM-RELATED"/>
    <property type="match status" value="1"/>
</dbReference>
<name>A0A383EDK0_9ZZZZ</name>
<dbReference type="AlphaFoldDB" id="A0A383EDK0"/>
<evidence type="ECO:0000259" key="1">
    <source>
        <dbReference type="PROSITE" id="PS50887"/>
    </source>
</evidence>
<proteinExistence type="predicted"/>
<dbReference type="GO" id="GO:0052621">
    <property type="term" value="F:diguanylate cyclase activity"/>
    <property type="evidence" value="ECO:0007669"/>
    <property type="project" value="TreeGrafter"/>
</dbReference>
<dbReference type="Pfam" id="PF00990">
    <property type="entry name" value="GGDEF"/>
    <property type="match status" value="1"/>
</dbReference>
<organism evidence="2">
    <name type="scientific">marine metagenome</name>
    <dbReference type="NCBI Taxonomy" id="408172"/>
    <lineage>
        <taxon>unclassified sequences</taxon>
        <taxon>metagenomes</taxon>
        <taxon>ecological metagenomes</taxon>
    </lineage>
</organism>
<dbReference type="EMBL" id="UINC01225073">
    <property type="protein sequence ID" value="SVE54972.1"/>
    <property type="molecule type" value="Genomic_DNA"/>
</dbReference>
<protein>
    <recommendedName>
        <fullName evidence="1">GGDEF domain-containing protein</fullName>
    </recommendedName>
</protein>
<dbReference type="InterPro" id="IPR029787">
    <property type="entry name" value="Nucleotide_cyclase"/>
</dbReference>
<dbReference type="PANTHER" id="PTHR45138">
    <property type="entry name" value="REGULATORY COMPONENTS OF SENSORY TRANSDUCTION SYSTEM"/>
    <property type="match status" value="1"/>
</dbReference>
<dbReference type="PROSITE" id="PS50887">
    <property type="entry name" value="GGDEF"/>
    <property type="match status" value="1"/>
</dbReference>
<accession>A0A383EDK0</accession>
<dbReference type="GO" id="GO:1902201">
    <property type="term" value="P:negative regulation of bacterial-type flagellum-dependent cell motility"/>
    <property type="evidence" value="ECO:0007669"/>
    <property type="project" value="TreeGrafter"/>
</dbReference>
<dbReference type="NCBIfam" id="TIGR00254">
    <property type="entry name" value="GGDEF"/>
    <property type="match status" value="1"/>
</dbReference>
<dbReference type="GO" id="GO:0043709">
    <property type="term" value="P:cell adhesion involved in single-species biofilm formation"/>
    <property type="evidence" value="ECO:0007669"/>
    <property type="project" value="TreeGrafter"/>
</dbReference>
<feature type="domain" description="GGDEF" evidence="1">
    <location>
        <begin position="81"/>
        <end position="150"/>
    </location>
</feature>
<feature type="non-terminal residue" evidence="2">
    <location>
        <position position="150"/>
    </location>
</feature>
<dbReference type="CDD" id="cd01949">
    <property type="entry name" value="GGDEF"/>
    <property type="match status" value="1"/>
</dbReference>
<reference evidence="2" key="1">
    <citation type="submission" date="2018-05" db="EMBL/GenBank/DDBJ databases">
        <authorList>
            <person name="Lanie J.A."/>
            <person name="Ng W.-L."/>
            <person name="Kazmierczak K.M."/>
            <person name="Andrzejewski T.M."/>
            <person name="Davidsen T.M."/>
            <person name="Wayne K.J."/>
            <person name="Tettelin H."/>
            <person name="Glass J.I."/>
            <person name="Rusch D."/>
            <person name="Podicherti R."/>
            <person name="Tsui H.-C.T."/>
            <person name="Winkler M.E."/>
        </authorList>
    </citation>
    <scope>NUCLEOTIDE SEQUENCE</scope>
</reference>
<sequence>VEEPAVPRSDPSAKSNAIPNEIENYIVELECQIRTLRSELDALRPLSKLALVDSMTGLSNRRYFDMRIEAEQKRVKADPDYVVSVLILDLDNLKVINDSFGHGAGDRALRGAAEAVKRVLRPDDVCCRIGGDELAVIASSCGRHARARLA</sequence>
<dbReference type="SMART" id="SM00267">
    <property type="entry name" value="GGDEF"/>
    <property type="match status" value="1"/>
</dbReference>